<protein>
    <submittedName>
        <fullName evidence="1">Uncharacterized protein</fullName>
    </submittedName>
</protein>
<proteinExistence type="predicted"/>
<comment type="caution">
    <text evidence="1">The sequence shown here is derived from an EMBL/GenBank/DDBJ whole genome shotgun (WGS) entry which is preliminary data.</text>
</comment>
<dbReference type="InterPro" id="IPR032675">
    <property type="entry name" value="LRR_dom_sf"/>
</dbReference>
<dbReference type="EMBL" id="LXWW01000543">
    <property type="protein sequence ID" value="OAO12510.1"/>
    <property type="molecule type" value="Genomic_DNA"/>
</dbReference>
<sequence>MIALAKTTVSVKCVGDLKNANCYVGVIVVASNCCNDGELTVLDLSRFVNLRELKVGDECFENVNEVKLIGLSKLERVVIGMKSFTKNKSSWAKNPDRHFYLKNCERLRELKIGCYSFSDYSVCEIENVPSLEVIEMGKVDGSSYNFCYASLELKNLPSLKTLFFGDYAFENCSRVVFEDLPELTSIQFGDNAFQFFFSGESIELIMRTCLNSQHSLLQTSLVCLAVGHSTILVTSLWRTCPLSPPSLLASIMLSNTRKPSTRRVSLPPLPHS</sequence>
<organism evidence="1 2">
    <name type="scientific">Blastocystis sp. subtype 1 (strain ATCC 50177 / NandII)</name>
    <dbReference type="NCBI Taxonomy" id="478820"/>
    <lineage>
        <taxon>Eukaryota</taxon>
        <taxon>Sar</taxon>
        <taxon>Stramenopiles</taxon>
        <taxon>Bigyra</taxon>
        <taxon>Opalozoa</taxon>
        <taxon>Opalinata</taxon>
        <taxon>Blastocystidae</taxon>
        <taxon>Blastocystis</taxon>
    </lineage>
</organism>
<dbReference type="Gene3D" id="3.80.10.10">
    <property type="entry name" value="Ribonuclease Inhibitor"/>
    <property type="match status" value="1"/>
</dbReference>
<gene>
    <name evidence="1" type="ORF">AV274_5866</name>
</gene>
<evidence type="ECO:0000313" key="2">
    <source>
        <dbReference type="Proteomes" id="UP000078348"/>
    </source>
</evidence>
<accession>A0A196S602</accession>
<keyword evidence="2" id="KW-1185">Reference proteome</keyword>
<evidence type="ECO:0000313" key="1">
    <source>
        <dbReference type="EMBL" id="OAO12510.1"/>
    </source>
</evidence>
<dbReference type="AlphaFoldDB" id="A0A196S602"/>
<dbReference type="OrthoDB" id="1574204at2759"/>
<reference evidence="1 2" key="1">
    <citation type="submission" date="2016-05" db="EMBL/GenBank/DDBJ databases">
        <title>Nuclear genome of Blastocystis sp. subtype 1 NandII.</title>
        <authorList>
            <person name="Gentekaki E."/>
            <person name="Curtis B."/>
            <person name="Stairs C."/>
            <person name="Eme L."/>
            <person name="Herman E."/>
            <person name="Klimes V."/>
            <person name="Arias M.C."/>
            <person name="Elias M."/>
            <person name="Hilliou F."/>
            <person name="Klute M."/>
            <person name="Malik S.-B."/>
            <person name="Pightling A."/>
            <person name="Rachubinski R."/>
            <person name="Salas D."/>
            <person name="Schlacht A."/>
            <person name="Suga H."/>
            <person name="Archibald J."/>
            <person name="Ball S.G."/>
            <person name="Clark G."/>
            <person name="Dacks J."/>
            <person name="Van Der Giezen M."/>
            <person name="Tsaousis A."/>
            <person name="Roger A."/>
        </authorList>
    </citation>
    <scope>NUCLEOTIDE SEQUENCE [LARGE SCALE GENOMIC DNA]</scope>
    <source>
        <strain evidence="2">ATCC 50177 / NandII</strain>
    </source>
</reference>
<dbReference type="Proteomes" id="UP000078348">
    <property type="component" value="Unassembled WGS sequence"/>
</dbReference>
<name>A0A196S602_BLAHN</name>
<dbReference type="SUPFAM" id="SSF52058">
    <property type="entry name" value="L domain-like"/>
    <property type="match status" value="1"/>
</dbReference>